<feature type="compositionally biased region" description="Polar residues" evidence="1">
    <location>
        <begin position="83"/>
        <end position="93"/>
    </location>
</feature>
<dbReference type="InParanoid" id="A0A1W4WRI4"/>
<feature type="region of interest" description="Disordered" evidence="1">
    <location>
        <begin position="1"/>
        <end position="38"/>
    </location>
</feature>
<feature type="region of interest" description="Disordered" evidence="1">
    <location>
        <begin position="75"/>
        <end position="403"/>
    </location>
</feature>
<sequence length="1824" mass="202859">MAEAPWRSAAPPPPPGPVGALPSTRLQSEIGPRSSEPPLVVQNAMMTKDKKPFTYTPGGIDLTEIRSPRMARRLEKNAASEGVQLNPQVMHNQPSGPLPPSALAAMQPAMPVQVFPNGQMPQLGKGGVPPPPPPLNHAGSPPPPPMQANKQANRKSAVSPIPQNYERPDMTKIIPENPMALLRKSPGPVVKQDPILNRDNYINSGLNPLGNQAPQEHLSSQQPQSPEIVKPRPQIGTPYSPPAAQPQNNIVSPPATLRKQPQSFENRVQTPPSQPSPPPFVVQRQRTQNQQSPDIPAKVKSPPPPLQRQPTSPESPGSPKVNLNKAPTPWLSQKAQQKDVPPWAVHEQNNEVEYSSPTQQPSTQLPGGARIIPMQQQSPQLPGGARIMPMQQPSTQLPGGARIIPNHPVQQEVQQKFVSNHNVNGSNRPNQDFGSPQYNNVVVNDPPAVFQGPGRDQRVVYQPGRSQQQQSPKVDSSGARIIPIQIEGASNSSGVQKQQRPYVQKISGAPPPIENRPAYNRQQSQSNSFRVLQKMTNTDVDVDNEPAIDCSPRTAQQFQQQRQVPVDQLRQMKLNDGDQEFVNRFKQGEDQNASLHNEVDPRYRGAAIPSKAFKLLQNMTDSTDGHPVPSSVPHAQPINRVHQQPQAQHQPKYQNQNQNQSQSQARERTIPIQIEGNNGPKKYVPPSEQKVPEPKKYTGSAIPSRSFKILQAMTAPENCADPEPDSENYTNDPSSYEQWGPGPNNPFPYYYPYGPDMRYDRRNCATPTVELRRKKRISKTSNRRKSFPYSPSMENEYASEYESDTNSSVFKGSTTPLRDFEQDFSSRPRGTPVPFWSFYPPPPFNPEYGYDNGGDPHHMPYQYGAPYPPIWDPYAYYAYYYGPYPPPMRGRMPAFSPYMFPPATVEDNGDISGYSSADETVTCSSKQTPTRPHSVMRGRSETPTIKITSSGRESVNNSQINDVISNCEQNSKDLRISNTSPKNNENTGSKQTRIDNAETLDSSTSDNSDDSDTSCDSDEEQNYRINPLSTIPSVANVQAYDVEEQSENEDDAECVNEDDRSSVCCNGEAHLLSTIDELSERTDITDSKVNKDRTCDSDDETTAVQSEESDDEEKEDDSFCEVLVTVNIPLKVKHTVSDNRNESLVTTVGNSEIKEEFSSQTEHTSELFTSFTLRSPSRERTPGKSGDQYALHSETSPEGGDINIRREFVKQDSVVSCENESTDTDAVVKVVSVETKTVTEKLTISPTSNLDELKQEKAVSNSVAETEEEVDWWGKISEDTDEKNNAEIVVTSTETTASENEYAEEVKQISTPNDTNIQEAQKETNDEEEVDFWAEIIGSNDDVVSYRRNSISATNNSKADSPEMEEQDLESQNKPVLEHSVNSSSISSCNNSVERNVEDMVTSDCSSFQEAESSRDPPELNCESLTESSSTFVTQIENVSECEEENKIEEKIEDSPMYIATSSVTQTDVNRNTENEDRIETVIEKDQEFVPLSIKERIKALENARKASNRQKGDEDQEIKISVKDKVSAIEENNFLLSVENYSSKRSSVSGKNSVKSFEECSEVEDEEIDSGVTSDISKHVSEHEADQDFPNLRKMNKYQRASTHSRLFKLLQDEIEAEDEAERLAHETNNSANLYINRDHLDLPLKTNALDSESGINSPASPVINEGLVNELVQSLLMKKQAKIFKKMPMEKLQAAAVKILKEDVDVFQQSPDEVVNFLSPVTNCTADSTAIHTPQEFYSNAAEYMQYYDSWGDPDHSCDFSYDILPSKVFKFIQEHTATNKTGSITGFTIKCPRVLSSKNILNDPSPVPPNPPQQNEAASAS</sequence>
<feature type="compositionally biased region" description="Polar residues" evidence="1">
    <location>
        <begin position="727"/>
        <end position="737"/>
    </location>
</feature>
<feature type="compositionally biased region" description="Basic and acidic residues" evidence="1">
    <location>
        <begin position="1276"/>
        <end position="1285"/>
    </location>
</feature>
<feature type="region of interest" description="Disordered" evidence="1">
    <location>
        <begin position="1089"/>
        <end position="1118"/>
    </location>
</feature>
<feature type="compositionally biased region" description="Pro residues" evidence="1">
    <location>
        <begin position="128"/>
        <end position="146"/>
    </location>
</feature>
<feature type="region of interest" description="Disordered" evidence="1">
    <location>
        <begin position="505"/>
        <end position="526"/>
    </location>
</feature>
<feature type="compositionally biased region" description="Low complexity" evidence="1">
    <location>
        <begin position="1380"/>
        <end position="1392"/>
    </location>
</feature>
<feature type="compositionally biased region" description="Polar residues" evidence="1">
    <location>
        <begin position="976"/>
        <end position="991"/>
    </location>
</feature>
<dbReference type="Proteomes" id="UP000192223">
    <property type="component" value="Unplaced"/>
</dbReference>
<feature type="region of interest" description="Disordered" evidence="1">
    <location>
        <begin position="1156"/>
        <end position="1202"/>
    </location>
</feature>
<reference evidence="3" key="1">
    <citation type="submission" date="2025-08" db="UniProtKB">
        <authorList>
            <consortium name="RefSeq"/>
        </authorList>
    </citation>
    <scope>IDENTIFICATION</scope>
    <source>
        <tissue evidence="3">Entire body</tissue>
    </source>
</reference>
<name>A0A1W4WRI4_AGRPL</name>
<dbReference type="GeneID" id="108735588"/>
<gene>
    <name evidence="3" type="primary">LOC108735588</name>
</gene>
<dbReference type="OrthoDB" id="6107953at2759"/>
<dbReference type="FunCoup" id="A0A1W4WRI4">
    <property type="interactions" value="49"/>
</dbReference>
<protein>
    <submittedName>
        <fullName evidence="3">Uncharacterized protein LOC108735588 isoform X1</fullName>
    </submittedName>
</protein>
<feature type="compositionally biased region" description="Polar residues" evidence="1">
    <location>
        <begin position="917"/>
        <end position="931"/>
    </location>
</feature>
<accession>A0A1W4WRI4</accession>
<feature type="region of interest" description="Disordered" evidence="1">
    <location>
        <begin position="717"/>
        <end position="741"/>
    </location>
</feature>
<organism evidence="2 3">
    <name type="scientific">Agrilus planipennis</name>
    <name type="common">Emerald ash borer</name>
    <name type="synonym">Agrilus marcopoli</name>
    <dbReference type="NCBI Taxonomy" id="224129"/>
    <lineage>
        <taxon>Eukaryota</taxon>
        <taxon>Metazoa</taxon>
        <taxon>Ecdysozoa</taxon>
        <taxon>Arthropoda</taxon>
        <taxon>Hexapoda</taxon>
        <taxon>Insecta</taxon>
        <taxon>Pterygota</taxon>
        <taxon>Neoptera</taxon>
        <taxon>Endopterygota</taxon>
        <taxon>Coleoptera</taxon>
        <taxon>Polyphaga</taxon>
        <taxon>Elateriformia</taxon>
        <taxon>Buprestoidea</taxon>
        <taxon>Buprestidae</taxon>
        <taxon>Agrilinae</taxon>
        <taxon>Agrilus</taxon>
    </lineage>
</organism>
<feature type="compositionally biased region" description="Polar residues" evidence="1">
    <location>
        <begin position="1290"/>
        <end position="1299"/>
    </location>
</feature>
<feature type="compositionally biased region" description="Polar residues" evidence="1">
    <location>
        <begin position="1308"/>
        <end position="1319"/>
    </location>
</feature>
<feature type="compositionally biased region" description="Polar residues" evidence="1">
    <location>
        <begin position="351"/>
        <end position="365"/>
    </location>
</feature>
<feature type="region of interest" description="Disordered" evidence="1">
    <location>
        <begin position="1259"/>
        <end position="1329"/>
    </location>
</feature>
<feature type="region of interest" description="Disordered" evidence="1">
    <location>
        <begin position="917"/>
        <end position="1034"/>
    </location>
</feature>
<feature type="compositionally biased region" description="Acidic residues" evidence="1">
    <location>
        <begin position="1007"/>
        <end position="1020"/>
    </location>
</feature>
<evidence type="ECO:0000313" key="3">
    <source>
        <dbReference type="RefSeq" id="XP_018323102.1"/>
    </source>
</evidence>
<proteinExistence type="predicted"/>
<feature type="compositionally biased region" description="Polar residues" evidence="1">
    <location>
        <begin position="941"/>
        <end position="969"/>
    </location>
</feature>
<evidence type="ECO:0000313" key="2">
    <source>
        <dbReference type="Proteomes" id="UP000192223"/>
    </source>
</evidence>
<feature type="region of interest" description="Disordered" evidence="1">
    <location>
        <begin position="641"/>
        <end position="700"/>
    </location>
</feature>
<feature type="compositionally biased region" description="Polar residues" evidence="1">
    <location>
        <begin position="1158"/>
        <end position="1175"/>
    </location>
</feature>
<feature type="compositionally biased region" description="Low complexity" evidence="1">
    <location>
        <begin position="642"/>
        <end position="664"/>
    </location>
</feature>
<keyword evidence="2" id="KW-1185">Reference proteome</keyword>
<feature type="region of interest" description="Disordered" evidence="1">
    <location>
        <begin position="1803"/>
        <end position="1824"/>
    </location>
</feature>
<feature type="compositionally biased region" description="Polar residues" evidence="1">
    <location>
        <begin position="200"/>
        <end position="225"/>
    </location>
</feature>
<dbReference type="RefSeq" id="XP_018323102.1">
    <property type="nucleotide sequence ID" value="XM_018467600.2"/>
</dbReference>
<feature type="region of interest" description="Disordered" evidence="1">
    <location>
        <begin position="418"/>
        <end position="437"/>
    </location>
</feature>
<feature type="compositionally biased region" description="Polar residues" evidence="1">
    <location>
        <begin position="1023"/>
        <end position="1034"/>
    </location>
</feature>
<feature type="compositionally biased region" description="Acidic residues" evidence="1">
    <location>
        <begin position="1097"/>
        <end position="1118"/>
    </location>
</feature>
<feature type="region of interest" description="Disordered" evidence="1">
    <location>
        <begin position="1351"/>
        <end position="1428"/>
    </location>
</feature>
<evidence type="ECO:0000256" key="1">
    <source>
        <dbReference type="SAM" id="MobiDB-lite"/>
    </source>
</evidence>
<dbReference type="KEGG" id="apln:108735588"/>